<feature type="compositionally biased region" description="Low complexity" evidence="1">
    <location>
        <begin position="205"/>
        <end position="216"/>
    </location>
</feature>
<sequence>MNVRVFVLGLAIAVLATGALMRWDNGRAAAVDGGNETIQKQMIEKQDHIPEDAIRLRILANSDSDNDQRVKRIVRDRIVEQMNGWLKTEEKPSTREEARKLIAAHINDLKQTAERVLGEEGLAYGAKVKLGEVSFPAKWYGGEVYPAGLYEALLVTLGEGSGQNWWCVLFPPLCFVNGNTAQAQVNEGNSDETASTKGGEKDKSSSSSVGESVTVDAKNSTGAQSQSTGETGGTEVKFFLWEALEALFHFIGSIFGAIFG</sequence>
<evidence type="ECO:0000313" key="2">
    <source>
        <dbReference type="EMBL" id="NOJ70624.1"/>
    </source>
</evidence>
<protein>
    <submittedName>
        <fullName evidence="2">Stage II sporulation protein R</fullName>
    </submittedName>
</protein>
<evidence type="ECO:0000313" key="3">
    <source>
        <dbReference type="Proteomes" id="UP000552038"/>
    </source>
</evidence>
<reference evidence="2 3" key="1">
    <citation type="submission" date="2020-05" db="EMBL/GenBank/DDBJ databases">
        <title>Whole genome sequencing and identification of novel metabolites from Paenibacillus alvei strain JR949.</title>
        <authorList>
            <person name="Rajendhran J."/>
            <person name="Sree Pranav P."/>
            <person name="Mahalakshmi B."/>
            <person name="Karthikeyan R."/>
        </authorList>
    </citation>
    <scope>NUCLEOTIDE SEQUENCE [LARGE SCALE GENOMIC DNA]</scope>
    <source>
        <strain evidence="2 3">JR949</strain>
    </source>
</reference>
<organism evidence="2 3">
    <name type="scientific">Paenibacillus alvei</name>
    <name type="common">Bacillus alvei</name>
    <dbReference type="NCBI Taxonomy" id="44250"/>
    <lineage>
        <taxon>Bacteria</taxon>
        <taxon>Bacillati</taxon>
        <taxon>Bacillota</taxon>
        <taxon>Bacilli</taxon>
        <taxon>Bacillales</taxon>
        <taxon>Paenibacillaceae</taxon>
        <taxon>Paenibacillus</taxon>
    </lineage>
</organism>
<dbReference type="EMBL" id="JABFOR010000007">
    <property type="protein sequence ID" value="NOJ70624.1"/>
    <property type="molecule type" value="Genomic_DNA"/>
</dbReference>
<dbReference type="InterPro" id="IPR014202">
    <property type="entry name" value="Spore_II_R"/>
</dbReference>
<gene>
    <name evidence="2" type="primary">spoIIR</name>
    <name evidence="2" type="ORF">HMI46_08665</name>
</gene>
<name>A0AAP6ZV05_PAEAL</name>
<proteinExistence type="predicted"/>
<dbReference type="NCBIfam" id="TIGR02837">
    <property type="entry name" value="spore_II_R"/>
    <property type="match status" value="1"/>
</dbReference>
<feature type="region of interest" description="Disordered" evidence="1">
    <location>
        <begin position="185"/>
        <end position="231"/>
    </location>
</feature>
<feature type="compositionally biased region" description="Polar residues" evidence="1">
    <location>
        <begin position="217"/>
        <end position="229"/>
    </location>
</feature>
<dbReference type="AlphaFoldDB" id="A0AAP6ZV05"/>
<dbReference type="RefSeq" id="WP_171416138.1">
    <property type="nucleotide sequence ID" value="NZ_JABFOR010000007.1"/>
</dbReference>
<accession>A0AAP6ZV05</accession>
<comment type="caution">
    <text evidence="2">The sequence shown here is derived from an EMBL/GenBank/DDBJ whole genome shotgun (WGS) entry which is preliminary data.</text>
</comment>
<evidence type="ECO:0000256" key="1">
    <source>
        <dbReference type="SAM" id="MobiDB-lite"/>
    </source>
</evidence>
<dbReference type="Pfam" id="PF09551">
    <property type="entry name" value="Spore_II_R"/>
    <property type="match status" value="1"/>
</dbReference>
<dbReference type="Proteomes" id="UP000552038">
    <property type="component" value="Unassembled WGS sequence"/>
</dbReference>